<comment type="caution">
    <text evidence="3">The sequence shown here is derived from an EMBL/GenBank/DDBJ whole genome shotgun (WGS) entry which is preliminary data.</text>
</comment>
<accession>A0A1J4L2E5</accession>
<keyword evidence="4" id="KW-1185">Reference proteome</keyword>
<organism evidence="3 4">
    <name type="scientific">Tritrichomonas foetus</name>
    <dbReference type="NCBI Taxonomy" id="1144522"/>
    <lineage>
        <taxon>Eukaryota</taxon>
        <taxon>Metamonada</taxon>
        <taxon>Parabasalia</taxon>
        <taxon>Tritrichomonadida</taxon>
        <taxon>Tritrichomonadidae</taxon>
        <taxon>Tritrichomonas</taxon>
    </lineage>
</organism>
<dbReference type="GeneID" id="94831967"/>
<dbReference type="EMBL" id="MLAK01000145">
    <property type="protein sequence ID" value="OHT16132.1"/>
    <property type="molecule type" value="Genomic_DNA"/>
</dbReference>
<protein>
    <submittedName>
        <fullName evidence="3">Uncharacterized protein</fullName>
    </submittedName>
</protein>
<evidence type="ECO:0000256" key="2">
    <source>
        <dbReference type="SAM" id="MobiDB-lite"/>
    </source>
</evidence>
<feature type="compositionally biased region" description="Polar residues" evidence="2">
    <location>
        <begin position="469"/>
        <end position="486"/>
    </location>
</feature>
<keyword evidence="1" id="KW-0175">Coiled coil</keyword>
<gene>
    <name evidence="3" type="ORF">TRFO_13460</name>
</gene>
<dbReference type="Proteomes" id="UP000179807">
    <property type="component" value="Unassembled WGS sequence"/>
</dbReference>
<proteinExistence type="predicted"/>
<dbReference type="OrthoDB" id="10573203at2759"/>
<feature type="region of interest" description="Disordered" evidence="2">
    <location>
        <begin position="466"/>
        <end position="486"/>
    </location>
</feature>
<evidence type="ECO:0000313" key="3">
    <source>
        <dbReference type="EMBL" id="OHT16132.1"/>
    </source>
</evidence>
<name>A0A1J4L2E5_9EUKA</name>
<dbReference type="VEuPathDB" id="TrichDB:TRFO_13460"/>
<evidence type="ECO:0000256" key="1">
    <source>
        <dbReference type="SAM" id="Coils"/>
    </source>
</evidence>
<feature type="coiled-coil region" evidence="1">
    <location>
        <begin position="35"/>
        <end position="69"/>
    </location>
</feature>
<dbReference type="AlphaFoldDB" id="A0A1J4L2E5"/>
<dbReference type="RefSeq" id="XP_068369268.1">
    <property type="nucleotide sequence ID" value="XM_068497263.1"/>
</dbReference>
<reference evidence="3" key="1">
    <citation type="submission" date="2016-10" db="EMBL/GenBank/DDBJ databases">
        <authorList>
            <person name="Benchimol M."/>
            <person name="Almeida L.G."/>
            <person name="Vasconcelos A.T."/>
            <person name="Perreira-Neves A."/>
            <person name="Rosa I.A."/>
            <person name="Tasca T."/>
            <person name="Bogo M.R."/>
            <person name="de Souza W."/>
        </authorList>
    </citation>
    <scope>NUCLEOTIDE SEQUENCE [LARGE SCALE GENOMIC DNA]</scope>
    <source>
        <strain evidence="3">K</strain>
    </source>
</reference>
<sequence>MIPQENSALTVIRIDNKPNRKRTIEHYDYDTAQTEQEAINLVSELRAKIDSKETEVARLREALQRDNEISLPETVEKLKQLQSAFDQVQKMCANRINPIELEYNRACAHLDGRNNFINTFEKESNERHQALDRINKAADTVMAKLNDPSVNEVDESPLYPLFGKCAVSAFDLDCGKRSIAFEAAKEQKYLNLNDSLKRLFNEAIDRENKSERRHKTAKKDLKVRCQTQKPVVITPDYLKAQKEYERNKLDLEHEKQFIKMLKEDVKALTTSNRNRVDNLHELSEEFYKLEKFLPNEKETEMLSKEGSLRAKLAIAEINRDDFQVDVLVAKNKLKYNQQMLNEIQKKIVDIQTICEKHKQALQQKQENRRIAEEKLKKSHEERSDLVSEQEFLQEQRSLLRQRIKEHESKIKKIKNKTEALELAYRRQMMIKEFNDQRNNLKNCNLEHVANTVEAMLKINDDIGNEIPIPSTTSSSEKGASETDSTI</sequence>
<evidence type="ECO:0000313" key="4">
    <source>
        <dbReference type="Proteomes" id="UP000179807"/>
    </source>
</evidence>
<feature type="coiled-coil region" evidence="1">
    <location>
        <begin position="354"/>
        <end position="423"/>
    </location>
</feature>